<dbReference type="EMBL" id="CP077717">
    <property type="protein sequence ID" value="QXJ28618.1"/>
    <property type="molecule type" value="Genomic_DNA"/>
</dbReference>
<dbReference type="KEGG" id="sshi:J5U23_01487"/>
<gene>
    <name evidence="1" type="ORF">J5U23_01487</name>
</gene>
<sequence length="31" mass="3758">MKYDSRRVILDLSKNKMLIISHYVVDYMIVI</sequence>
<protein>
    <submittedName>
        <fullName evidence="1">Uncharacterized protein</fullName>
    </submittedName>
</protein>
<name>A0A8F5GT62_SACSH</name>
<dbReference type="Proteomes" id="UP000694018">
    <property type="component" value="Chromosome"/>
</dbReference>
<evidence type="ECO:0000313" key="1">
    <source>
        <dbReference type="EMBL" id="QXJ28618.1"/>
    </source>
</evidence>
<organism evidence="1 2">
    <name type="scientific">Saccharolobus shibatae (strain ATCC 51178 / DSM 5389 / JCM 8931 / NBRC 15437 / B12)</name>
    <name type="common">Sulfolobus shibatae</name>
    <dbReference type="NCBI Taxonomy" id="523848"/>
    <lineage>
        <taxon>Archaea</taxon>
        <taxon>Thermoproteota</taxon>
        <taxon>Thermoprotei</taxon>
        <taxon>Sulfolobales</taxon>
        <taxon>Sulfolobaceae</taxon>
        <taxon>Saccharolobus</taxon>
    </lineage>
</organism>
<proteinExistence type="predicted"/>
<reference evidence="1" key="1">
    <citation type="journal article" date="2021" name="Environ. Microbiol.">
        <title>New insights into the diversity and evolution of the archaeal mobilome from three complete genomes of Saccharolobus shibatae.</title>
        <authorList>
            <person name="Medvedeva S."/>
            <person name="Brandt D."/>
            <person name="Cvirkaite-Krupovic V."/>
            <person name="Liu Y."/>
            <person name="Severinov K."/>
            <person name="Ishino S."/>
            <person name="Ishino Y."/>
            <person name="Prangishvili D."/>
            <person name="Kalinowski J."/>
            <person name="Krupovic M."/>
        </authorList>
    </citation>
    <scope>NUCLEOTIDE SEQUENCE</scope>
    <source>
        <strain evidence="1">B12</strain>
    </source>
</reference>
<accession>A0A8F5GT62</accession>
<dbReference type="AlphaFoldDB" id="A0A8F5GT62"/>
<evidence type="ECO:0000313" key="2">
    <source>
        <dbReference type="Proteomes" id="UP000694018"/>
    </source>
</evidence>